<dbReference type="FunFam" id="3.40.50.1390:FF:000001">
    <property type="entry name" value="DNA recombinase"/>
    <property type="match status" value="1"/>
</dbReference>
<dbReference type="PROSITE" id="PS51736">
    <property type="entry name" value="RECOMBINASES_3"/>
    <property type="match status" value="1"/>
</dbReference>
<dbReference type="Pfam" id="PF02796">
    <property type="entry name" value="HTH_7"/>
    <property type="match status" value="1"/>
</dbReference>
<evidence type="ECO:0000256" key="1">
    <source>
        <dbReference type="ARBA" id="ARBA00009913"/>
    </source>
</evidence>
<feature type="domain" description="Resolvase/invertase-type recombinase catalytic" evidence="8">
    <location>
        <begin position="21"/>
        <end position="155"/>
    </location>
</feature>
<dbReference type="SUPFAM" id="SSF53041">
    <property type="entry name" value="Resolvase-like"/>
    <property type="match status" value="1"/>
</dbReference>
<evidence type="ECO:0000313" key="10">
    <source>
        <dbReference type="Proteomes" id="UP000198767"/>
    </source>
</evidence>
<dbReference type="PANTHER" id="PTHR30461:SF2">
    <property type="entry name" value="SERINE RECOMBINASE PINE-RELATED"/>
    <property type="match status" value="1"/>
</dbReference>
<dbReference type="Pfam" id="PF00239">
    <property type="entry name" value="Resolvase"/>
    <property type="match status" value="1"/>
</dbReference>
<dbReference type="PANTHER" id="PTHR30461">
    <property type="entry name" value="DNA-INVERTASE FROM LAMBDOID PROPHAGE"/>
    <property type="match status" value="1"/>
</dbReference>
<evidence type="ECO:0000256" key="6">
    <source>
        <dbReference type="PIRSR" id="PIRSR606118-50"/>
    </source>
</evidence>
<sequence length="212" mass="23544">MAVNAHNTRMNDETTQPKSGRRIGYARVSDQDQNEALQIEALEAAGCDVIYGDYGVSGATVTRRSLDTLLRDLTEGDTLIVWKLDRLGRSTLHLLQLLQDLRENKVDFIAITQGIDTTTAVGRLLYGQLAVFAEFEREQIAERTKAGMAAAKARGVHVGRPRAIPPDVAALLRRRIDIGEASVDQLAEELNLSRQTIYRAVNEQMCCCEMAW</sequence>
<dbReference type="InterPro" id="IPR006118">
    <property type="entry name" value="Recombinase_CS"/>
</dbReference>
<dbReference type="Gene3D" id="3.40.50.1390">
    <property type="entry name" value="Resolvase, N-terminal catalytic domain"/>
    <property type="match status" value="1"/>
</dbReference>
<dbReference type="GO" id="GO:0015074">
    <property type="term" value="P:DNA integration"/>
    <property type="evidence" value="ECO:0007669"/>
    <property type="project" value="UniProtKB-KW"/>
</dbReference>
<dbReference type="EMBL" id="FMWG01000002">
    <property type="protein sequence ID" value="SCZ56002.1"/>
    <property type="molecule type" value="Genomic_DNA"/>
</dbReference>
<comment type="similarity">
    <text evidence="1">Belongs to the site-specific recombinase resolvase family.</text>
</comment>
<evidence type="ECO:0000256" key="4">
    <source>
        <dbReference type="ARBA" id="ARBA00023125"/>
    </source>
</evidence>
<gene>
    <name evidence="9" type="ORF">SAMN04488118_102513</name>
</gene>
<feature type="active site" description="O-(5'-phospho-DNA)-serine intermediate" evidence="6">
    <location>
        <position position="29"/>
    </location>
</feature>
<organism evidence="9 10">
    <name type="scientific">Epibacterium ulvae</name>
    <dbReference type="NCBI Taxonomy" id="1156985"/>
    <lineage>
        <taxon>Bacteria</taxon>
        <taxon>Pseudomonadati</taxon>
        <taxon>Pseudomonadota</taxon>
        <taxon>Alphaproteobacteria</taxon>
        <taxon>Rhodobacterales</taxon>
        <taxon>Roseobacteraceae</taxon>
        <taxon>Epibacterium</taxon>
    </lineage>
</organism>
<keyword evidence="2" id="KW-0229">DNA integration</keyword>
<protein>
    <submittedName>
        <fullName evidence="9">Site-specific DNA recombinase</fullName>
    </submittedName>
</protein>
<dbReference type="GO" id="GO:0000150">
    <property type="term" value="F:DNA strand exchange activity"/>
    <property type="evidence" value="ECO:0007669"/>
    <property type="project" value="UniProtKB-KW"/>
</dbReference>
<evidence type="ECO:0000256" key="5">
    <source>
        <dbReference type="ARBA" id="ARBA00023172"/>
    </source>
</evidence>
<dbReference type="InterPro" id="IPR006120">
    <property type="entry name" value="Resolvase_HTH_dom"/>
</dbReference>
<proteinExistence type="inferred from homology"/>
<dbReference type="RefSeq" id="WP_232716271.1">
    <property type="nucleotide sequence ID" value="NZ_FMWG01000002.1"/>
</dbReference>
<keyword evidence="10" id="KW-1185">Reference proteome</keyword>
<evidence type="ECO:0000259" key="8">
    <source>
        <dbReference type="PROSITE" id="PS51736"/>
    </source>
</evidence>
<evidence type="ECO:0000256" key="7">
    <source>
        <dbReference type="SAM" id="MobiDB-lite"/>
    </source>
</evidence>
<keyword evidence="3" id="KW-0230">DNA invertase</keyword>
<dbReference type="GO" id="GO:0003677">
    <property type="term" value="F:DNA binding"/>
    <property type="evidence" value="ECO:0007669"/>
    <property type="project" value="UniProtKB-KW"/>
</dbReference>
<dbReference type="PROSITE" id="PS00398">
    <property type="entry name" value="RECOMBINASES_2"/>
    <property type="match status" value="1"/>
</dbReference>
<dbReference type="InterPro" id="IPR036162">
    <property type="entry name" value="Resolvase-like_N_sf"/>
</dbReference>
<feature type="compositionally biased region" description="Polar residues" evidence="7">
    <location>
        <begin position="1"/>
        <end position="18"/>
    </location>
</feature>
<dbReference type="Gene3D" id="1.10.10.60">
    <property type="entry name" value="Homeodomain-like"/>
    <property type="match status" value="1"/>
</dbReference>
<accession>A0A1G5Q2V9</accession>
<keyword evidence="4" id="KW-0238">DNA-binding</keyword>
<dbReference type="AlphaFoldDB" id="A0A1G5Q2V9"/>
<dbReference type="InterPro" id="IPR006119">
    <property type="entry name" value="Resolv_N"/>
</dbReference>
<keyword evidence="5" id="KW-0233">DNA recombination</keyword>
<name>A0A1G5Q2V9_9RHOB</name>
<dbReference type="InterPro" id="IPR050639">
    <property type="entry name" value="SSR_resolvase"/>
</dbReference>
<dbReference type="Proteomes" id="UP000198767">
    <property type="component" value="Unassembled WGS sequence"/>
</dbReference>
<evidence type="ECO:0000313" key="9">
    <source>
        <dbReference type="EMBL" id="SCZ56002.1"/>
    </source>
</evidence>
<dbReference type="SMART" id="SM00857">
    <property type="entry name" value="Resolvase"/>
    <property type="match status" value="1"/>
</dbReference>
<evidence type="ECO:0000256" key="2">
    <source>
        <dbReference type="ARBA" id="ARBA00022908"/>
    </source>
</evidence>
<dbReference type="CDD" id="cd00569">
    <property type="entry name" value="HTH_Hin_like"/>
    <property type="match status" value="1"/>
</dbReference>
<feature type="region of interest" description="Disordered" evidence="7">
    <location>
        <begin position="1"/>
        <end position="21"/>
    </location>
</feature>
<reference evidence="9 10" key="1">
    <citation type="submission" date="2016-10" db="EMBL/GenBank/DDBJ databases">
        <authorList>
            <person name="de Groot N.N."/>
        </authorList>
    </citation>
    <scope>NUCLEOTIDE SEQUENCE [LARGE SCALE GENOMIC DNA]</scope>
    <source>
        <strain evidence="9 10">U95</strain>
    </source>
</reference>
<dbReference type="CDD" id="cd03768">
    <property type="entry name" value="SR_ResInv"/>
    <property type="match status" value="1"/>
</dbReference>
<evidence type="ECO:0000256" key="3">
    <source>
        <dbReference type="ARBA" id="ARBA00023100"/>
    </source>
</evidence>